<feature type="transmembrane region" description="Helical" evidence="7">
    <location>
        <begin position="183"/>
        <end position="201"/>
    </location>
</feature>
<feature type="transmembrane region" description="Helical" evidence="7">
    <location>
        <begin position="397"/>
        <end position="415"/>
    </location>
</feature>
<evidence type="ECO:0000256" key="1">
    <source>
        <dbReference type="ARBA" id="ARBA00004141"/>
    </source>
</evidence>
<feature type="transmembrane region" description="Helical" evidence="7">
    <location>
        <begin position="21"/>
        <end position="39"/>
    </location>
</feature>
<evidence type="ECO:0000256" key="3">
    <source>
        <dbReference type="ARBA" id="ARBA00022448"/>
    </source>
</evidence>
<evidence type="ECO:0000256" key="5">
    <source>
        <dbReference type="ARBA" id="ARBA00022989"/>
    </source>
</evidence>
<organism evidence="8 9">
    <name type="scientific">Advenella faeciporci</name>
    <dbReference type="NCBI Taxonomy" id="797535"/>
    <lineage>
        <taxon>Bacteria</taxon>
        <taxon>Pseudomonadati</taxon>
        <taxon>Pseudomonadota</taxon>
        <taxon>Betaproteobacteria</taxon>
        <taxon>Burkholderiales</taxon>
        <taxon>Alcaligenaceae</taxon>
    </lineage>
</organism>
<dbReference type="Proteomes" id="UP000608345">
    <property type="component" value="Unassembled WGS sequence"/>
</dbReference>
<keyword evidence="5 7" id="KW-1133">Transmembrane helix</keyword>
<dbReference type="Pfam" id="PF00860">
    <property type="entry name" value="Xan_ur_permease"/>
    <property type="match status" value="1"/>
</dbReference>
<reference evidence="8" key="2">
    <citation type="submission" date="2020-09" db="EMBL/GenBank/DDBJ databases">
        <authorList>
            <person name="Sun Q."/>
            <person name="Kim S."/>
        </authorList>
    </citation>
    <scope>NUCLEOTIDE SEQUENCE</scope>
    <source>
        <strain evidence="8">KCTC 23732</strain>
    </source>
</reference>
<dbReference type="AlphaFoldDB" id="A0A918JLQ5"/>
<proteinExistence type="inferred from homology"/>
<keyword evidence="3" id="KW-0813">Transport</keyword>
<evidence type="ECO:0000256" key="6">
    <source>
        <dbReference type="ARBA" id="ARBA00023136"/>
    </source>
</evidence>
<keyword evidence="9" id="KW-1185">Reference proteome</keyword>
<protein>
    <submittedName>
        <fullName evidence="8">Xanthine permease</fullName>
    </submittedName>
</protein>
<evidence type="ECO:0000313" key="8">
    <source>
        <dbReference type="EMBL" id="GGW88474.1"/>
    </source>
</evidence>
<feature type="transmembrane region" description="Helical" evidence="7">
    <location>
        <begin position="366"/>
        <end position="385"/>
    </location>
</feature>
<feature type="transmembrane region" description="Helical" evidence="7">
    <location>
        <begin position="310"/>
        <end position="329"/>
    </location>
</feature>
<feature type="transmembrane region" description="Helical" evidence="7">
    <location>
        <begin position="336"/>
        <end position="354"/>
    </location>
</feature>
<dbReference type="GO" id="GO:0042907">
    <property type="term" value="F:xanthine transmembrane transporter activity"/>
    <property type="evidence" value="ECO:0007669"/>
    <property type="project" value="TreeGrafter"/>
</dbReference>
<feature type="transmembrane region" description="Helical" evidence="7">
    <location>
        <begin position="154"/>
        <end position="171"/>
    </location>
</feature>
<sequence>MKYQLDDKPRAFPMLMYGLQWFSIAVPSLLIIGSVVAVLQGRDVYAQIMYMQKLFAVCGLVMFVQVLWGHKLPLIVGPASVLLLGVVAGTGSEAAIYTAIGIGGACVALLAFSGGLGKVQKIFTTRVVVVILVLVAITLSPLILRLSMGETGQGAVNLAFAVLLTVMMLLGNRWLAGVWKSMVVLLGLVLGSLAYFSFAGWPGGLPAVLPWAETGALFVASLVWQPEFDAPTLLAFFFSFIALMINELGSIQGVGAMLGAHNMPERSKKGMGITGLGNMAAGFFGVIGQIDYSMSPGVIAATQCASRYPLVLAGLLLVLCAWVPDIIGFMTLIPPVVMGAALLYVMSAQLAASLQMLVREKGVVDFYSGVTVAFPVMLSILIAFLPPGVIEQIPAMARPIAGNGFIMGCIAVLLLEHTLNRQH</sequence>
<dbReference type="PANTHER" id="PTHR42810">
    <property type="entry name" value="PURINE PERMEASE C1399.01C-RELATED"/>
    <property type="match status" value="1"/>
</dbReference>
<comment type="similarity">
    <text evidence="2">Belongs to the nucleobase:cation symporter-2 (NCS2) (TC 2.A.40) family.</text>
</comment>
<dbReference type="GO" id="GO:0005886">
    <property type="term" value="C:plasma membrane"/>
    <property type="evidence" value="ECO:0007669"/>
    <property type="project" value="TreeGrafter"/>
</dbReference>
<comment type="subcellular location">
    <subcellularLocation>
        <location evidence="1">Membrane</location>
        <topology evidence="1">Multi-pass membrane protein</topology>
    </subcellularLocation>
</comment>
<evidence type="ECO:0000256" key="7">
    <source>
        <dbReference type="SAM" id="Phobius"/>
    </source>
</evidence>
<reference evidence="8" key="1">
    <citation type="journal article" date="2014" name="Int. J. Syst. Evol. Microbiol.">
        <title>Complete genome sequence of Corynebacterium casei LMG S-19264T (=DSM 44701T), isolated from a smear-ripened cheese.</title>
        <authorList>
            <consortium name="US DOE Joint Genome Institute (JGI-PGF)"/>
            <person name="Walter F."/>
            <person name="Albersmeier A."/>
            <person name="Kalinowski J."/>
            <person name="Ruckert C."/>
        </authorList>
    </citation>
    <scope>NUCLEOTIDE SEQUENCE</scope>
    <source>
        <strain evidence="8">KCTC 23732</strain>
    </source>
</reference>
<feature type="transmembrane region" description="Helical" evidence="7">
    <location>
        <begin position="45"/>
        <end position="64"/>
    </location>
</feature>
<comment type="caution">
    <text evidence="8">The sequence shown here is derived from an EMBL/GenBank/DDBJ whole genome shotgun (WGS) entry which is preliminary data.</text>
</comment>
<name>A0A918JLQ5_9BURK</name>
<dbReference type="InterPro" id="IPR006043">
    <property type="entry name" value="NCS2"/>
</dbReference>
<evidence type="ECO:0000256" key="4">
    <source>
        <dbReference type="ARBA" id="ARBA00022692"/>
    </source>
</evidence>
<dbReference type="EMBL" id="BMYS01000012">
    <property type="protein sequence ID" value="GGW88474.1"/>
    <property type="molecule type" value="Genomic_DNA"/>
</dbReference>
<dbReference type="PANTHER" id="PTHR42810:SF1">
    <property type="entry name" value="PURINE PERMEASE YWDJ-RELATED"/>
    <property type="match status" value="1"/>
</dbReference>
<gene>
    <name evidence="8" type="ORF">GCM10011450_18170</name>
</gene>
<dbReference type="RefSeq" id="WP_189385176.1">
    <property type="nucleotide sequence ID" value="NZ_BAABFY010000004.1"/>
</dbReference>
<evidence type="ECO:0000256" key="2">
    <source>
        <dbReference type="ARBA" id="ARBA00008821"/>
    </source>
</evidence>
<feature type="transmembrane region" description="Helical" evidence="7">
    <location>
        <begin position="233"/>
        <end position="258"/>
    </location>
</feature>
<feature type="transmembrane region" description="Helical" evidence="7">
    <location>
        <begin position="270"/>
        <end position="290"/>
    </location>
</feature>
<keyword evidence="4 7" id="KW-0812">Transmembrane</keyword>
<feature type="transmembrane region" description="Helical" evidence="7">
    <location>
        <begin position="127"/>
        <end position="148"/>
    </location>
</feature>
<feature type="transmembrane region" description="Helical" evidence="7">
    <location>
        <begin position="94"/>
        <end position="115"/>
    </location>
</feature>
<accession>A0A918JLQ5</accession>
<feature type="transmembrane region" description="Helical" evidence="7">
    <location>
        <begin position="71"/>
        <end position="88"/>
    </location>
</feature>
<keyword evidence="6 7" id="KW-0472">Membrane</keyword>
<dbReference type="NCBIfam" id="NF037981">
    <property type="entry name" value="NCS2_1"/>
    <property type="match status" value="1"/>
</dbReference>
<evidence type="ECO:0000313" key="9">
    <source>
        <dbReference type="Proteomes" id="UP000608345"/>
    </source>
</evidence>